<name>A0A195ECE5_9HYME</name>
<evidence type="ECO:0000313" key="1">
    <source>
        <dbReference type="EMBL" id="KYN22781.1"/>
    </source>
</evidence>
<accession>A0A195ECE5</accession>
<dbReference type="EMBL" id="KQ979074">
    <property type="protein sequence ID" value="KYN22781.1"/>
    <property type="molecule type" value="Genomic_DNA"/>
</dbReference>
<protein>
    <submittedName>
        <fullName evidence="1">Uncharacterized protein</fullName>
    </submittedName>
</protein>
<gene>
    <name evidence="1" type="ORF">ALC57_04561</name>
</gene>
<dbReference type="AlphaFoldDB" id="A0A195ECE5"/>
<evidence type="ECO:0000313" key="2">
    <source>
        <dbReference type="Proteomes" id="UP000078492"/>
    </source>
</evidence>
<dbReference type="Proteomes" id="UP000078492">
    <property type="component" value="Unassembled WGS sequence"/>
</dbReference>
<proteinExistence type="predicted"/>
<reference evidence="1 2" key="1">
    <citation type="submission" date="2015-09" db="EMBL/GenBank/DDBJ databases">
        <title>Trachymyrmex cornetzi WGS genome.</title>
        <authorList>
            <person name="Nygaard S."/>
            <person name="Hu H."/>
            <person name="Boomsma J."/>
            <person name="Zhang G."/>
        </authorList>
    </citation>
    <scope>NUCLEOTIDE SEQUENCE [LARGE SCALE GENOMIC DNA]</scope>
    <source>
        <strain evidence="1">Tcor2-1</strain>
        <tissue evidence="1">Whole body</tissue>
    </source>
</reference>
<organism evidence="1 2">
    <name type="scientific">Trachymyrmex cornetzi</name>
    <dbReference type="NCBI Taxonomy" id="471704"/>
    <lineage>
        <taxon>Eukaryota</taxon>
        <taxon>Metazoa</taxon>
        <taxon>Ecdysozoa</taxon>
        <taxon>Arthropoda</taxon>
        <taxon>Hexapoda</taxon>
        <taxon>Insecta</taxon>
        <taxon>Pterygota</taxon>
        <taxon>Neoptera</taxon>
        <taxon>Endopterygota</taxon>
        <taxon>Hymenoptera</taxon>
        <taxon>Apocrita</taxon>
        <taxon>Aculeata</taxon>
        <taxon>Formicoidea</taxon>
        <taxon>Formicidae</taxon>
        <taxon>Myrmicinae</taxon>
        <taxon>Trachymyrmex</taxon>
    </lineage>
</organism>
<sequence>MRKYASFLLHFCYIIYGWQVVMAETKLKKTIANRNKFWQLADILLALFGYTLF</sequence>
<keyword evidence="2" id="KW-1185">Reference proteome</keyword>